<feature type="non-terminal residue" evidence="1">
    <location>
        <position position="87"/>
    </location>
</feature>
<reference evidence="1" key="1">
    <citation type="submission" date="2015-12" db="EMBL/GenBank/DDBJ databases">
        <title>Gene expression during late stages of embryo sac development: a critical building block for successful pollen-pistil interactions.</title>
        <authorList>
            <person name="Liu Y."/>
            <person name="Joly V."/>
            <person name="Sabar M."/>
            <person name="Matton D.P."/>
        </authorList>
    </citation>
    <scope>NUCLEOTIDE SEQUENCE</scope>
</reference>
<name>A0A0V0HDD0_SOLCH</name>
<sequence length="87" mass="10379">MFLKATKSNVVEKIGKHNFENVCTRTPLSLTTKYSGQNVLRQTRLEFPSLICHRFFLGKLSYHLWCKLITWEIRNYPRFLLHLLLLL</sequence>
<accession>A0A0V0HDD0</accession>
<protein>
    <submittedName>
        <fullName evidence="1">Putative ovule protein</fullName>
    </submittedName>
</protein>
<dbReference type="AlphaFoldDB" id="A0A0V0HDD0"/>
<proteinExistence type="predicted"/>
<dbReference type="EMBL" id="GEDG01021784">
    <property type="protein sequence ID" value="JAP18026.1"/>
    <property type="molecule type" value="Transcribed_RNA"/>
</dbReference>
<evidence type="ECO:0000313" key="1">
    <source>
        <dbReference type="EMBL" id="JAP18026.1"/>
    </source>
</evidence>
<organism evidence="1">
    <name type="scientific">Solanum chacoense</name>
    <name type="common">Chaco potato</name>
    <dbReference type="NCBI Taxonomy" id="4108"/>
    <lineage>
        <taxon>Eukaryota</taxon>
        <taxon>Viridiplantae</taxon>
        <taxon>Streptophyta</taxon>
        <taxon>Embryophyta</taxon>
        <taxon>Tracheophyta</taxon>
        <taxon>Spermatophyta</taxon>
        <taxon>Magnoliopsida</taxon>
        <taxon>eudicotyledons</taxon>
        <taxon>Gunneridae</taxon>
        <taxon>Pentapetalae</taxon>
        <taxon>asterids</taxon>
        <taxon>lamiids</taxon>
        <taxon>Solanales</taxon>
        <taxon>Solanaceae</taxon>
        <taxon>Solanoideae</taxon>
        <taxon>Solaneae</taxon>
        <taxon>Solanum</taxon>
    </lineage>
</organism>